<reference evidence="4 5" key="1">
    <citation type="submission" date="2024-04" db="EMBL/GenBank/DDBJ databases">
        <title>Tritrichomonas musculus Genome.</title>
        <authorList>
            <person name="Alves-Ferreira E."/>
            <person name="Grigg M."/>
            <person name="Lorenzi H."/>
            <person name="Galac M."/>
        </authorList>
    </citation>
    <scope>NUCLEOTIDE SEQUENCE [LARGE SCALE GENOMIC DNA]</scope>
    <source>
        <strain evidence="4 5">EAF2021</strain>
    </source>
</reference>
<feature type="domain" description="RRM" evidence="3">
    <location>
        <begin position="87"/>
        <end position="162"/>
    </location>
</feature>
<dbReference type="InterPro" id="IPR035979">
    <property type="entry name" value="RBD_domain_sf"/>
</dbReference>
<comment type="caution">
    <text evidence="4">The sequence shown here is derived from an EMBL/GenBank/DDBJ whole genome shotgun (WGS) entry which is preliminary data.</text>
</comment>
<name>A0ABR2KTC1_9EUKA</name>
<organism evidence="4 5">
    <name type="scientific">Tritrichomonas musculus</name>
    <dbReference type="NCBI Taxonomy" id="1915356"/>
    <lineage>
        <taxon>Eukaryota</taxon>
        <taxon>Metamonada</taxon>
        <taxon>Parabasalia</taxon>
        <taxon>Tritrichomonadida</taxon>
        <taxon>Tritrichomonadidae</taxon>
        <taxon>Tritrichomonas</taxon>
    </lineage>
</organism>
<dbReference type="PROSITE" id="PS50102">
    <property type="entry name" value="RRM"/>
    <property type="match status" value="2"/>
</dbReference>
<dbReference type="InterPro" id="IPR000504">
    <property type="entry name" value="RRM_dom"/>
</dbReference>
<protein>
    <submittedName>
        <fullName evidence="4">Polyadenylate-binding protein 4-like</fullName>
    </submittedName>
</protein>
<evidence type="ECO:0000313" key="5">
    <source>
        <dbReference type="Proteomes" id="UP001470230"/>
    </source>
</evidence>
<dbReference type="Pfam" id="PF00076">
    <property type="entry name" value="RRM_1"/>
    <property type="match status" value="2"/>
</dbReference>
<dbReference type="SMART" id="SM00360">
    <property type="entry name" value="RRM"/>
    <property type="match status" value="2"/>
</dbReference>
<keyword evidence="1 2" id="KW-0694">RNA-binding</keyword>
<proteinExistence type="predicted"/>
<dbReference type="PANTHER" id="PTHR23003">
    <property type="entry name" value="RNA RECOGNITION MOTIF RRM DOMAIN CONTAINING PROTEIN"/>
    <property type="match status" value="1"/>
</dbReference>
<dbReference type="SUPFAM" id="SSF54928">
    <property type="entry name" value="RNA-binding domain, RBD"/>
    <property type="match status" value="1"/>
</dbReference>
<accession>A0ABR2KTC1</accession>
<dbReference type="Gene3D" id="3.30.70.330">
    <property type="match status" value="2"/>
</dbReference>
<dbReference type="Proteomes" id="UP001470230">
    <property type="component" value="Unassembled WGS sequence"/>
</dbReference>
<evidence type="ECO:0000259" key="3">
    <source>
        <dbReference type="PROSITE" id="PS50102"/>
    </source>
</evidence>
<evidence type="ECO:0000313" key="4">
    <source>
        <dbReference type="EMBL" id="KAK8894359.1"/>
    </source>
</evidence>
<sequence length="165" mass="19110">MPYSVTEKELRDQFKQFGTITNCVVKNDRGIAFITFQDSDSYKNCLAMDNKILMQGRLIGICPALRSNYEDSSSEYFNTKQDFTNYDTIFISNIPLDVEDYELREVFMKYRPHDVKLTDGEDHKVQCALIRILNPQLVDKAIQEMNGYILKGSKITVSLAEYSLY</sequence>
<dbReference type="CDD" id="cd00590">
    <property type="entry name" value="RRM_SF"/>
    <property type="match status" value="2"/>
</dbReference>
<gene>
    <name evidence="4" type="ORF">M9Y10_022794</name>
</gene>
<evidence type="ECO:0000256" key="1">
    <source>
        <dbReference type="ARBA" id="ARBA00022884"/>
    </source>
</evidence>
<feature type="domain" description="RRM" evidence="3">
    <location>
        <begin position="1"/>
        <end position="66"/>
    </location>
</feature>
<keyword evidence="5" id="KW-1185">Reference proteome</keyword>
<dbReference type="EMBL" id="JAPFFF010000003">
    <property type="protein sequence ID" value="KAK8894359.1"/>
    <property type="molecule type" value="Genomic_DNA"/>
</dbReference>
<dbReference type="InterPro" id="IPR050374">
    <property type="entry name" value="RRT5_SRSF_SR"/>
</dbReference>
<dbReference type="InterPro" id="IPR012677">
    <property type="entry name" value="Nucleotide-bd_a/b_plait_sf"/>
</dbReference>
<evidence type="ECO:0000256" key="2">
    <source>
        <dbReference type="PROSITE-ProRule" id="PRU00176"/>
    </source>
</evidence>